<name>A0ABQ8IRP8_DERPT</name>
<dbReference type="EMBL" id="NJHN03000074">
    <property type="protein sequence ID" value="KAH9417679.1"/>
    <property type="molecule type" value="Genomic_DNA"/>
</dbReference>
<accession>A0ABQ8IRP8</accession>
<dbReference type="Proteomes" id="UP000887458">
    <property type="component" value="Unassembled WGS sequence"/>
</dbReference>
<proteinExistence type="predicted"/>
<protein>
    <submittedName>
        <fullName evidence="1">Uncharacterized protein</fullName>
    </submittedName>
</protein>
<organism evidence="1 3">
    <name type="scientific">Dermatophagoides pteronyssinus</name>
    <name type="common">European house dust mite</name>
    <dbReference type="NCBI Taxonomy" id="6956"/>
    <lineage>
        <taxon>Eukaryota</taxon>
        <taxon>Metazoa</taxon>
        <taxon>Ecdysozoa</taxon>
        <taxon>Arthropoda</taxon>
        <taxon>Chelicerata</taxon>
        <taxon>Arachnida</taxon>
        <taxon>Acari</taxon>
        <taxon>Acariformes</taxon>
        <taxon>Sarcoptiformes</taxon>
        <taxon>Astigmata</taxon>
        <taxon>Psoroptidia</taxon>
        <taxon>Analgoidea</taxon>
        <taxon>Pyroglyphidae</taxon>
        <taxon>Dermatophagoidinae</taxon>
        <taxon>Dermatophagoides</taxon>
    </lineage>
</organism>
<evidence type="ECO:0000313" key="3">
    <source>
        <dbReference type="Proteomes" id="UP000887458"/>
    </source>
</evidence>
<sequence length="59" mass="6492">MNSSKSFATSVSSKLFWMTFSMRGSNVTIANTDYIQSARVSKLQMSGNQAHSYNPAVLI</sequence>
<reference evidence="1 3" key="1">
    <citation type="journal article" date="2018" name="J. Allergy Clin. Immunol.">
        <title>High-quality assembly of Dermatophagoides pteronyssinus genome and transcriptome reveals a wide range of novel allergens.</title>
        <authorList>
            <person name="Liu X.Y."/>
            <person name="Yang K.Y."/>
            <person name="Wang M.Q."/>
            <person name="Kwok J.S."/>
            <person name="Zeng X."/>
            <person name="Yang Z."/>
            <person name="Xiao X.J."/>
            <person name="Lau C.P."/>
            <person name="Li Y."/>
            <person name="Huang Z.M."/>
            <person name="Ba J.G."/>
            <person name="Yim A.K."/>
            <person name="Ouyang C.Y."/>
            <person name="Ngai S.M."/>
            <person name="Chan T.F."/>
            <person name="Leung E.L."/>
            <person name="Liu L."/>
            <person name="Liu Z.G."/>
            <person name="Tsui S.K."/>
        </authorList>
    </citation>
    <scope>NUCLEOTIDE SEQUENCE [LARGE SCALE GENOMIC DNA]</scope>
    <source>
        <strain evidence="1">Derp</strain>
    </source>
</reference>
<dbReference type="EMBL" id="NJHN03000126">
    <property type="protein sequence ID" value="KAH9412948.1"/>
    <property type="molecule type" value="Genomic_DNA"/>
</dbReference>
<evidence type="ECO:0000313" key="2">
    <source>
        <dbReference type="EMBL" id="KAH9417679.1"/>
    </source>
</evidence>
<gene>
    <name evidence="2" type="ORF">DERP_011390</name>
    <name evidence="1" type="ORF">DERP_013258</name>
</gene>
<keyword evidence="3" id="KW-1185">Reference proteome</keyword>
<evidence type="ECO:0000313" key="1">
    <source>
        <dbReference type="EMBL" id="KAH9412948.1"/>
    </source>
</evidence>
<reference evidence="1 3" key="2">
    <citation type="journal article" date="2022" name="Mol. Biol. Evol.">
        <title>Comparative Genomics Reveals Insights into the Divergent Evolution of Astigmatic Mites and Household Pest Adaptations.</title>
        <authorList>
            <person name="Xiong Q."/>
            <person name="Wan A.T."/>
            <person name="Liu X."/>
            <person name="Fung C.S."/>
            <person name="Xiao X."/>
            <person name="Malainual N."/>
            <person name="Hou J."/>
            <person name="Wang L."/>
            <person name="Wang M."/>
            <person name="Yang K.Y."/>
            <person name="Cui Y."/>
            <person name="Leung E.L."/>
            <person name="Nong W."/>
            <person name="Shin S.K."/>
            <person name="Au S.W."/>
            <person name="Jeong K.Y."/>
            <person name="Chew F.T."/>
            <person name="Hui J.H."/>
            <person name="Leung T.F."/>
            <person name="Tungtrongchitr A."/>
            <person name="Zhong N."/>
            <person name="Liu Z."/>
            <person name="Tsui S.K."/>
        </authorList>
    </citation>
    <scope>NUCLEOTIDE SEQUENCE [LARGE SCALE GENOMIC DNA]</scope>
    <source>
        <strain evidence="1">Derp</strain>
    </source>
</reference>
<comment type="caution">
    <text evidence="1">The sequence shown here is derived from an EMBL/GenBank/DDBJ whole genome shotgun (WGS) entry which is preliminary data.</text>
</comment>